<evidence type="ECO:0000313" key="1">
    <source>
        <dbReference type="EMBL" id="MPC33326.1"/>
    </source>
</evidence>
<accession>A0A5B7EJF4</accession>
<gene>
    <name evidence="1" type="ORF">E2C01_026670</name>
</gene>
<reference evidence="1 2" key="1">
    <citation type="submission" date="2019-05" db="EMBL/GenBank/DDBJ databases">
        <title>Another draft genome of Portunus trituberculatus and its Hox gene families provides insights of decapod evolution.</title>
        <authorList>
            <person name="Jeong J.-H."/>
            <person name="Song I."/>
            <person name="Kim S."/>
            <person name="Choi T."/>
            <person name="Kim D."/>
            <person name="Ryu S."/>
            <person name="Kim W."/>
        </authorList>
    </citation>
    <scope>NUCLEOTIDE SEQUENCE [LARGE SCALE GENOMIC DNA]</scope>
    <source>
        <tissue evidence="1">Muscle</tissue>
    </source>
</reference>
<sequence>MKPLASPSICQHLSLEELLWVGGCVSPSVSSTCVAVHSPRMTSHLTEPLKAPDSHETYVGIKIVKTLAINLLTSIDLS</sequence>
<comment type="caution">
    <text evidence="1">The sequence shown here is derived from an EMBL/GenBank/DDBJ whole genome shotgun (WGS) entry which is preliminary data.</text>
</comment>
<evidence type="ECO:0000313" key="2">
    <source>
        <dbReference type="Proteomes" id="UP000324222"/>
    </source>
</evidence>
<organism evidence="1 2">
    <name type="scientific">Portunus trituberculatus</name>
    <name type="common">Swimming crab</name>
    <name type="synonym">Neptunus trituberculatus</name>
    <dbReference type="NCBI Taxonomy" id="210409"/>
    <lineage>
        <taxon>Eukaryota</taxon>
        <taxon>Metazoa</taxon>
        <taxon>Ecdysozoa</taxon>
        <taxon>Arthropoda</taxon>
        <taxon>Crustacea</taxon>
        <taxon>Multicrustacea</taxon>
        <taxon>Malacostraca</taxon>
        <taxon>Eumalacostraca</taxon>
        <taxon>Eucarida</taxon>
        <taxon>Decapoda</taxon>
        <taxon>Pleocyemata</taxon>
        <taxon>Brachyura</taxon>
        <taxon>Eubrachyura</taxon>
        <taxon>Portunoidea</taxon>
        <taxon>Portunidae</taxon>
        <taxon>Portuninae</taxon>
        <taxon>Portunus</taxon>
    </lineage>
</organism>
<dbReference type="Proteomes" id="UP000324222">
    <property type="component" value="Unassembled WGS sequence"/>
</dbReference>
<proteinExistence type="predicted"/>
<name>A0A5B7EJF4_PORTR</name>
<protein>
    <submittedName>
        <fullName evidence="1">Uncharacterized protein</fullName>
    </submittedName>
</protein>
<dbReference type="AlphaFoldDB" id="A0A5B7EJF4"/>
<keyword evidence="2" id="KW-1185">Reference proteome</keyword>
<dbReference type="EMBL" id="VSRR010002807">
    <property type="protein sequence ID" value="MPC33326.1"/>
    <property type="molecule type" value="Genomic_DNA"/>
</dbReference>